<dbReference type="EMBL" id="MT143999">
    <property type="protein sequence ID" value="QJA45917.1"/>
    <property type="molecule type" value="Genomic_DNA"/>
</dbReference>
<proteinExistence type="predicted"/>
<protein>
    <submittedName>
        <fullName evidence="1">Uncharacterized protein</fullName>
    </submittedName>
</protein>
<accession>A0A6H1ZEV8</accession>
<evidence type="ECO:0000313" key="1">
    <source>
        <dbReference type="EMBL" id="QJA45917.1"/>
    </source>
</evidence>
<reference evidence="1" key="1">
    <citation type="submission" date="2020-03" db="EMBL/GenBank/DDBJ databases">
        <title>The deep terrestrial virosphere.</title>
        <authorList>
            <person name="Holmfeldt K."/>
            <person name="Nilsson E."/>
            <person name="Simone D."/>
            <person name="Lopez-Fernandez M."/>
            <person name="Wu X."/>
            <person name="de Brujin I."/>
            <person name="Lundin D."/>
            <person name="Andersson A."/>
            <person name="Bertilsson S."/>
            <person name="Dopson M."/>
        </authorList>
    </citation>
    <scope>NUCLEOTIDE SEQUENCE</scope>
    <source>
        <strain evidence="1">TM448A00287</strain>
        <strain evidence="2">TM448B00362</strain>
    </source>
</reference>
<dbReference type="AlphaFoldDB" id="A0A6H1ZEV8"/>
<evidence type="ECO:0000313" key="2">
    <source>
        <dbReference type="EMBL" id="QJH95293.1"/>
    </source>
</evidence>
<organism evidence="1">
    <name type="scientific">viral metagenome</name>
    <dbReference type="NCBI Taxonomy" id="1070528"/>
    <lineage>
        <taxon>unclassified sequences</taxon>
        <taxon>metagenomes</taxon>
        <taxon>organismal metagenomes</taxon>
    </lineage>
</organism>
<name>A0A6H1ZEV8_9ZZZZ</name>
<sequence>MSFKEKLEGIIDSSFGMFLQDKDNPIYINIKTKAINGILALIKSELLPKENDLITPDGKYGFNQCLAELKTKLGVE</sequence>
<gene>
    <name evidence="1" type="ORF">TM448A00287_0039</name>
    <name evidence="2" type="ORF">TM448B00362_0039</name>
</gene>
<dbReference type="EMBL" id="MT144616">
    <property type="protein sequence ID" value="QJH95293.1"/>
    <property type="molecule type" value="Genomic_DNA"/>
</dbReference>